<name>A0A9P3GCZ5_9APHY</name>
<evidence type="ECO:0000313" key="3">
    <source>
        <dbReference type="EMBL" id="GJE93457.1"/>
    </source>
</evidence>
<dbReference type="FunFam" id="3.40.50.300:FF:000587">
    <property type="entry name" value="von Willebrand factor A domain containing 8"/>
    <property type="match status" value="1"/>
</dbReference>
<dbReference type="EMBL" id="BPQB01000032">
    <property type="protein sequence ID" value="GJE93457.1"/>
    <property type="molecule type" value="Genomic_DNA"/>
</dbReference>
<sequence length="1400" mass="156365">MAQRRLTRLLSELTQPQPVVGTLKLGGIAFDIHATATPARLPHSENALLDAKDGFNSDNLHFMLQKYLLGQDIFLMSQPGPYARRLAMTFCSVTNQEYEYIALHRDVGETELKQGRELRRGGNLVYVDSPTVRAVKHGRVLIIEGIEKAERGIMPVLNNLLENREMNLDDGTHIIHQNRYLLLEDSLKNGDIKRFIPAHKNFRVIAIAAPVPPYTGYPIDPPFRSRFQARFVDPVGASLSLNAPKASSLDPQSTTLFDKIQSIVLATQYASESRHAVDASAKNTLQPFPQTALVKLRTLLSIFPARAALSPVQLGKLMLALHPGLLHASFVMWGVLSRQAEDAGLGPLESPGEEGDGSGLLGYRLTGTQRESDRTVRLSFEGAEGAAPVSVVVAGGPKPLLEFPWKRPELTDFMVTDRFVGILTCMLQAHALGWDISYLPPVLPSTASCSTSTLVRTFGALLGYEVDTVHMYKELGGRELIMRRKVEDGGATSWEPSPLTEGAWEGRLVHLAGVDVIGSTAGSLARIFQDRESELWEGKRVVAQADEDELKSGELSIPHSSFRVIVTASKSVPLKDWLSDEHANMFFTVASVPMSQDEEIQLLLETGCPQDLVKTLVSFAEKYRSSMTSDLVQKNRKLGTRALVRIARRLAKYPGYTDLYTMLSRAVLAEFLPTVERIQLNAIFNELGIQQLTPPFYPPPVLKDGALVFPAPTGPDLAPASSVQIPLFNVAEDVDGVASHVPHMDHFYDNSLQTGLMRDLAIDFEILDEHMVLLGNQGVGKNKVVDRLCQLLRRPREYIQLHRDTTVTQLMFQTSLENGVMKHSDSPLLRAIKHGRVIIIDEADKAAEHVVAIFRSLAGHGELTLSDGRRVRRQRERESDVVVHPNFRLILLANRPGYPFLGNHFLQVLGDNFSCHSVTNPDMASERRLLAQVAPELSEDMILRLVAAFHDLRHAYDTGALTYPYSLRELINLVKHMQAYPDDPLDVALRNIFDFDVYRRETIEKLAEILDHHGLVVKRLGLDAARETTRKKILDVEYEPKNNDLSQPKFGKVDPKNEPHSGGNTWAGGTGGRDTAGMGGRGGYMRLYKGHDIKQVSDALKNQVPDDVREKAREMAREELKRRLEELNMSHAEARGYGTLLEGVQGHIAQLFDLLEHLSAKEEERVWVKRQTDGELDDTRLTEGLTGEATVYKRRGMAKPEMGRPQIKPKRIRFLFDISASMYRFQYDGRLQRSLETAVMLMETFNRLSRQDKYVWDIIGHCGDTAEVPLVAAGSPPEEVVDRWKVVQKMDLTTQYSFAGDYTVEAIEKSVNEVAKFDADEWFVIAITDANFGRYDITAEDLKRVMFRQPKVKTALICIGEGAEATWIPKHLQGRGFRVGNTADIPAVLRSILSTMVDHS</sequence>
<dbReference type="SUPFAM" id="SSF53300">
    <property type="entry name" value="vWA-like"/>
    <property type="match status" value="1"/>
</dbReference>
<accession>A0A9P3GCZ5</accession>
<evidence type="ECO:0000256" key="1">
    <source>
        <dbReference type="SAM" id="MobiDB-lite"/>
    </source>
</evidence>
<dbReference type="InterPro" id="IPR039891">
    <property type="entry name" value="VWA8"/>
</dbReference>
<feature type="domain" description="ATPase dynein-related AAA" evidence="2">
    <location>
        <begin position="73"/>
        <end position="227"/>
    </location>
</feature>
<organism evidence="3 4">
    <name type="scientific">Phanerochaete sordida</name>
    <dbReference type="NCBI Taxonomy" id="48140"/>
    <lineage>
        <taxon>Eukaryota</taxon>
        <taxon>Fungi</taxon>
        <taxon>Dikarya</taxon>
        <taxon>Basidiomycota</taxon>
        <taxon>Agaricomycotina</taxon>
        <taxon>Agaricomycetes</taxon>
        <taxon>Polyporales</taxon>
        <taxon>Phanerochaetaceae</taxon>
        <taxon>Phanerochaete</taxon>
    </lineage>
</organism>
<dbReference type="InterPro" id="IPR036465">
    <property type="entry name" value="vWFA_dom_sf"/>
</dbReference>
<dbReference type="InterPro" id="IPR011704">
    <property type="entry name" value="ATPase_dyneun-rel_AAA"/>
</dbReference>
<dbReference type="OrthoDB" id="5186at2759"/>
<dbReference type="GO" id="GO:0005737">
    <property type="term" value="C:cytoplasm"/>
    <property type="evidence" value="ECO:0007669"/>
    <property type="project" value="TreeGrafter"/>
</dbReference>
<dbReference type="Pfam" id="PF07728">
    <property type="entry name" value="AAA_5"/>
    <property type="match status" value="3"/>
</dbReference>
<feature type="domain" description="ATPase dynein-related AAA" evidence="2">
    <location>
        <begin position="770"/>
        <end position="909"/>
    </location>
</feature>
<dbReference type="PANTHER" id="PTHR21610">
    <property type="entry name" value="VON WILLEBRAND FACTOR A DOMAIN-CONTAINING PROTEIN 8"/>
    <property type="match status" value="1"/>
</dbReference>
<dbReference type="InterPro" id="IPR027417">
    <property type="entry name" value="P-loop_NTPase"/>
</dbReference>
<proteinExistence type="predicted"/>
<feature type="region of interest" description="Disordered" evidence="1">
    <location>
        <begin position="1044"/>
        <end position="1073"/>
    </location>
</feature>
<evidence type="ECO:0000313" key="4">
    <source>
        <dbReference type="Proteomes" id="UP000703269"/>
    </source>
</evidence>
<keyword evidence="4" id="KW-1185">Reference proteome</keyword>
<dbReference type="SUPFAM" id="SSF52540">
    <property type="entry name" value="P-loop containing nucleoside triphosphate hydrolases"/>
    <property type="match status" value="2"/>
</dbReference>
<reference evidence="3 4" key="1">
    <citation type="submission" date="2021-08" db="EMBL/GenBank/DDBJ databases">
        <title>Draft Genome Sequence of Phanerochaete sordida strain YK-624.</title>
        <authorList>
            <person name="Mori T."/>
            <person name="Dohra H."/>
            <person name="Suzuki T."/>
            <person name="Kawagishi H."/>
            <person name="Hirai H."/>
        </authorList>
    </citation>
    <scope>NUCLEOTIDE SEQUENCE [LARGE SCALE GENOMIC DNA]</scope>
    <source>
        <strain evidence="3 4">YK-624</strain>
    </source>
</reference>
<evidence type="ECO:0000259" key="2">
    <source>
        <dbReference type="Pfam" id="PF07728"/>
    </source>
</evidence>
<dbReference type="Proteomes" id="UP000703269">
    <property type="component" value="Unassembled WGS sequence"/>
</dbReference>
<dbReference type="Gene3D" id="3.40.50.300">
    <property type="entry name" value="P-loop containing nucleotide triphosphate hydrolases"/>
    <property type="match status" value="2"/>
</dbReference>
<comment type="caution">
    <text evidence="3">The sequence shown here is derived from an EMBL/GenBank/DDBJ whole genome shotgun (WGS) entry which is preliminary data.</text>
</comment>
<protein>
    <submittedName>
        <fullName evidence="3">AAA domain-containing protein</fullName>
    </submittedName>
</protein>
<feature type="domain" description="ATPase dynein-related AAA" evidence="2">
    <location>
        <begin position="452"/>
        <end position="569"/>
    </location>
</feature>
<dbReference type="GO" id="GO:0016887">
    <property type="term" value="F:ATP hydrolysis activity"/>
    <property type="evidence" value="ECO:0007669"/>
    <property type="project" value="InterPro"/>
</dbReference>
<dbReference type="GO" id="GO:0005524">
    <property type="term" value="F:ATP binding"/>
    <property type="evidence" value="ECO:0007669"/>
    <property type="project" value="InterPro"/>
</dbReference>
<dbReference type="PANTHER" id="PTHR21610:SF9">
    <property type="entry name" value="VON WILLEBRAND FACTOR A DOMAIN-CONTAINING PROTEIN 8"/>
    <property type="match status" value="1"/>
</dbReference>
<gene>
    <name evidence="3" type="ORF">PsYK624_096160</name>
</gene>